<dbReference type="PANTHER" id="PTHR10846">
    <property type="entry name" value="SODIUM/POTASSIUM/CALCIUM EXCHANGER"/>
    <property type="match status" value="1"/>
</dbReference>
<dbReference type="RefSeq" id="WP_263740373.1">
    <property type="nucleotide sequence ID" value="NZ_JAOWKZ010000003.1"/>
</dbReference>
<proteinExistence type="predicted"/>
<evidence type="ECO:0000256" key="1">
    <source>
        <dbReference type="ARBA" id="ARBA00004141"/>
    </source>
</evidence>
<dbReference type="Gene3D" id="1.20.1420.30">
    <property type="entry name" value="NCX, central ion-binding region"/>
    <property type="match status" value="1"/>
</dbReference>
<evidence type="ECO:0000256" key="5">
    <source>
        <dbReference type="SAM" id="Phobius"/>
    </source>
</evidence>
<accession>A0ABT2ZPX9</accession>
<sequence>MTYFLFLVGLVGLFLGGEVLIRGAVGVARRFHVPPLIIGLTIVGFGTSTPELLVGLQAALAGAPALAIGNVIGSNIANILLILGASAVIAAVPLPLPTMQRDFTVMIGATLTLWLMLAGGTVTRFEGLILLAALAVYLWQCLRNAAGSEPPTLEEEPRPLWQSLAMALGGLIILMVGARLLVDSSTEIARAFGVSEAVIGLTIVAIGTSLPELATAVIAALRGHSEIAVGNILGSNVFNILGILGVTATVTPIPVEPRFVGLDMGLALLAALAMLGFAALTGKVARAGGGVLLAAYAAYIGVMGAG</sequence>
<dbReference type="Gene3D" id="6.10.280.80">
    <property type="entry name" value="NCX, peripheral helical region"/>
    <property type="match status" value="1"/>
</dbReference>
<feature type="domain" description="Sodium/calcium exchanger membrane region" evidence="6">
    <location>
        <begin position="3"/>
        <end position="139"/>
    </location>
</feature>
<feature type="transmembrane region" description="Helical" evidence="5">
    <location>
        <begin position="233"/>
        <end position="253"/>
    </location>
</feature>
<evidence type="ECO:0000259" key="6">
    <source>
        <dbReference type="Pfam" id="PF01699"/>
    </source>
</evidence>
<dbReference type="NCBIfam" id="TIGR00367">
    <property type="entry name" value="calcium/sodium antiporter"/>
    <property type="match status" value="1"/>
</dbReference>
<gene>
    <name evidence="7" type="ORF">OEZ71_12740</name>
</gene>
<dbReference type="Proteomes" id="UP001652564">
    <property type="component" value="Unassembled WGS sequence"/>
</dbReference>
<dbReference type="Pfam" id="PF01699">
    <property type="entry name" value="Na_Ca_ex"/>
    <property type="match status" value="2"/>
</dbReference>
<dbReference type="InterPro" id="IPR004837">
    <property type="entry name" value="NaCa_Exmemb"/>
</dbReference>
<organism evidence="7 8">
    <name type="scientific">Albidovulum litorale</name>
    <dbReference type="NCBI Taxonomy" id="2984134"/>
    <lineage>
        <taxon>Bacteria</taxon>
        <taxon>Pseudomonadati</taxon>
        <taxon>Pseudomonadota</taxon>
        <taxon>Alphaproteobacteria</taxon>
        <taxon>Rhodobacterales</taxon>
        <taxon>Paracoccaceae</taxon>
        <taxon>Albidovulum</taxon>
    </lineage>
</organism>
<feature type="transmembrane region" description="Helical" evidence="5">
    <location>
        <begin position="259"/>
        <end position="280"/>
    </location>
</feature>
<keyword evidence="3 5" id="KW-1133">Transmembrane helix</keyword>
<evidence type="ECO:0000256" key="3">
    <source>
        <dbReference type="ARBA" id="ARBA00022989"/>
    </source>
</evidence>
<keyword evidence="2 5" id="KW-0812">Transmembrane</keyword>
<evidence type="ECO:0000256" key="2">
    <source>
        <dbReference type="ARBA" id="ARBA00022692"/>
    </source>
</evidence>
<reference evidence="7 8" key="1">
    <citation type="submission" date="2022-10" db="EMBL/GenBank/DDBJ databases">
        <title>Defluviimonas sp. nov., isolated from ocean surface sediments.</title>
        <authorList>
            <person name="He W."/>
            <person name="Wang L."/>
            <person name="Zhang D.-F."/>
        </authorList>
    </citation>
    <scope>NUCLEOTIDE SEQUENCE [LARGE SCALE GENOMIC DNA]</scope>
    <source>
        <strain evidence="7 8">WL0050</strain>
    </source>
</reference>
<evidence type="ECO:0000313" key="8">
    <source>
        <dbReference type="Proteomes" id="UP001652564"/>
    </source>
</evidence>
<feature type="transmembrane region" description="Helical" evidence="5">
    <location>
        <begin position="197"/>
        <end position="221"/>
    </location>
</feature>
<feature type="transmembrane region" description="Helical" evidence="5">
    <location>
        <begin position="112"/>
        <end position="139"/>
    </location>
</feature>
<dbReference type="PANTHER" id="PTHR10846:SF8">
    <property type="entry name" value="INNER MEMBRANE PROTEIN YRBG"/>
    <property type="match status" value="1"/>
</dbReference>
<feature type="transmembrane region" description="Helical" evidence="5">
    <location>
        <begin position="287"/>
        <end position="305"/>
    </location>
</feature>
<comment type="subcellular location">
    <subcellularLocation>
        <location evidence="1">Membrane</location>
        <topology evidence="1">Multi-pass membrane protein</topology>
    </subcellularLocation>
</comment>
<dbReference type="EMBL" id="JAOWKZ010000003">
    <property type="protein sequence ID" value="MCV2873162.1"/>
    <property type="molecule type" value="Genomic_DNA"/>
</dbReference>
<name>A0ABT2ZPX9_9RHOB</name>
<feature type="transmembrane region" description="Helical" evidence="5">
    <location>
        <begin position="33"/>
        <end position="54"/>
    </location>
</feature>
<comment type="caution">
    <text evidence="7">The sequence shown here is derived from an EMBL/GenBank/DDBJ whole genome shotgun (WGS) entry which is preliminary data.</text>
</comment>
<evidence type="ECO:0000313" key="7">
    <source>
        <dbReference type="EMBL" id="MCV2873162.1"/>
    </source>
</evidence>
<keyword evidence="4 5" id="KW-0472">Membrane</keyword>
<evidence type="ECO:0000256" key="4">
    <source>
        <dbReference type="ARBA" id="ARBA00023136"/>
    </source>
</evidence>
<dbReference type="InterPro" id="IPR004481">
    <property type="entry name" value="K/Na/Ca-exchanger"/>
</dbReference>
<feature type="domain" description="Sodium/calcium exchanger membrane region" evidence="6">
    <location>
        <begin position="163"/>
        <end position="302"/>
    </location>
</feature>
<protein>
    <submittedName>
        <fullName evidence="7">Calcium/sodium antiporter</fullName>
    </submittedName>
</protein>
<dbReference type="InterPro" id="IPR044880">
    <property type="entry name" value="NCX_ion-bd_dom_sf"/>
</dbReference>
<keyword evidence="8" id="KW-1185">Reference proteome</keyword>
<feature type="transmembrane region" description="Helical" evidence="5">
    <location>
        <begin position="66"/>
        <end position="92"/>
    </location>
</feature>
<feature type="transmembrane region" description="Helical" evidence="5">
    <location>
        <begin position="160"/>
        <end position="182"/>
    </location>
</feature>